<dbReference type="EMBL" id="VCKW01000452">
    <property type="protein sequence ID" value="TMQ86136.1"/>
    <property type="molecule type" value="Genomic_DNA"/>
</dbReference>
<keyword evidence="4" id="KW-1185">Reference proteome</keyword>
<feature type="compositionally biased region" description="Acidic residues" evidence="1">
    <location>
        <begin position="110"/>
        <end position="121"/>
    </location>
</feature>
<dbReference type="Pfam" id="PF03771">
    <property type="entry name" value="SPDY"/>
    <property type="match status" value="1"/>
</dbReference>
<evidence type="ECO:0000259" key="2">
    <source>
        <dbReference type="Pfam" id="PF03771"/>
    </source>
</evidence>
<feature type="region of interest" description="Disordered" evidence="1">
    <location>
        <begin position="110"/>
        <end position="138"/>
    </location>
</feature>
<protein>
    <submittedName>
        <fullName evidence="3">DUF317 domain-containing protein</fullName>
    </submittedName>
</protein>
<accession>A0A5C4IYL1</accession>
<evidence type="ECO:0000256" key="1">
    <source>
        <dbReference type="SAM" id="MobiDB-lite"/>
    </source>
</evidence>
<comment type="caution">
    <text evidence="3">The sequence shown here is derived from an EMBL/GenBank/DDBJ whole genome shotgun (WGS) entry which is preliminary data.</text>
</comment>
<proteinExistence type="predicted"/>
<dbReference type="InterPro" id="IPR005523">
    <property type="entry name" value="DUF317_SPDY"/>
</dbReference>
<dbReference type="Proteomes" id="UP000309174">
    <property type="component" value="Unassembled WGS sequence"/>
</dbReference>
<name>A0A5C4IYL1_9ACTN</name>
<dbReference type="RefSeq" id="WP_138650532.1">
    <property type="nucleotide sequence ID" value="NZ_VCKW01000452.1"/>
</dbReference>
<reference evidence="3 4" key="1">
    <citation type="submission" date="2019-05" db="EMBL/GenBank/DDBJ databases">
        <title>Draft genome sequence of Actinomadura sp. 14C53.</title>
        <authorList>
            <person name="Saricaoglu S."/>
            <person name="Isik K."/>
        </authorList>
    </citation>
    <scope>NUCLEOTIDE SEQUENCE [LARGE SCALE GENOMIC DNA]</scope>
    <source>
        <strain evidence="3 4">14C53</strain>
    </source>
</reference>
<dbReference type="AlphaFoldDB" id="A0A5C4IYL1"/>
<gene>
    <name evidence="3" type="ORF">ETD83_40400</name>
</gene>
<evidence type="ECO:0000313" key="4">
    <source>
        <dbReference type="Proteomes" id="UP000309174"/>
    </source>
</evidence>
<dbReference type="OrthoDB" id="3865735at2"/>
<organism evidence="3 4">
    <name type="scientific">Actinomadura soli</name>
    <dbReference type="NCBI Taxonomy" id="2508997"/>
    <lineage>
        <taxon>Bacteria</taxon>
        <taxon>Bacillati</taxon>
        <taxon>Actinomycetota</taxon>
        <taxon>Actinomycetes</taxon>
        <taxon>Streptosporangiales</taxon>
        <taxon>Thermomonosporaceae</taxon>
        <taxon>Actinomadura</taxon>
    </lineage>
</organism>
<feature type="domain" description="DUF317" evidence="2">
    <location>
        <begin position="52"/>
        <end position="112"/>
    </location>
</feature>
<evidence type="ECO:0000313" key="3">
    <source>
        <dbReference type="EMBL" id="TMQ86136.1"/>
    </source>
</evidence>
<sequence length="138" mass="15018">MHSFHKGGTLVMTMVERPLAGPGSPVTALNVLARAGWTITNDRKANTFAFPPDRRVLVEFLPEANEFGPNETLWGIRAYDDLHQIVWEATFTSATPAEFIAAFLTDLADPEPLDPDREEDVVPAIAPADNASPTSDEG</sequence>